<comment type="caution">
    <text evidence="4">The sequence shown here is derived from an EMBL/GenBank/DDBJ whole genome shotgun (WGS) entry which is preliminary data.</text>
</comment>
<dbReference type="OrthoDB" id="3747837at2"/>
<accession>A0A5C8NHD5</accession>
<feature type="signal peptide" evidence="3">
    <location>
        <begin position="1"/>
        <end position="28"/>
    </location>
</feature>
<feature type="compositionally biased region" description="Acidic residues" evidence="1">
    <location>
        <begin position="114"/>
        <end position="128"/>
    </location>
</feature>
<feature type="transmembrane region" description="Helical" evidence="2">
    <location>
        <begin position="155"/>
        <end position="174"/>
    </location>
</feature>
<dbReference type="Proteomes" id="UP000321571">
    <property type="component" value="Unassembled WGS sequence"/>
</dbReference>
<gene>
    <name evidence="4" type="ORF">FHP06_07210</name>
</gene>
<dbReference type="RefSeq" id="WP_147685312.1">
    <property type="nucleotide sequence ID" value="NZ_VDUX01000003.1"/>
</dbReference>
<evidence type="ECO:0008006" key="6">
    <source>
        <dbReference type="Google" id="ProtNLM"/>
    </source>
</evidence>
<proteinExistence type="predicted"/>
<name>A0A5C8NHD5_9ACTN</name>
<organism evidence="4 5">
    <name type="scientific">Aeromicrobium terrae</name>
    <dbReference type="NCBI Taxonomy" id="2498846"/>
    <lineage>
        <taxon>Bacteria</taxon>
        <taxon>Bacillati</taxon>
        <taxon>Actinomycetota</taxon>
        <taxon>Actinomycetes</taxon>
        <taxon>Propionibacteriales</taxon>
        <taxon>Nocardioidaceae</taxon>
        <taxon>Aeromicrobium</taxon>
    </lineage>
</organism>
<feature type="chain" id="PRO_5022691333" description="Gram-positive cocci surface proteins LPxTG domain-containing protein" evidence="3">
    <location>
        <begin position="29"/>
        <end position="181"/>
    </location>
</feature>
<feature type="compositionally biased region" description="Basic and acidic residues" evidence="1">
    <location>
        <begin position="77"/>
        <end position="87"/>
    </location>
</feature>
<protein>
    <recommendedName>
        <fullName evidence="6">Gram-positive cocci surface proteins LPxTG domain-containing protein</fullName>
    </recommendedName>
</protein>
<keyword evidence="2" id="KW-0472">Membrane</keyword>
<evidence type="ECO:0000313" key="4">
    <source>
        <dbReference type="EMBL" id="TXL61219.1"/>
    </source>
</evidence>
<evidence type="ECO:0000256" key="2">
    <source>
        <dbReference type="SAM" id="Phobius"/>
    </source>
</evidence>
<evidence type="ECO:0000313" key="5">
    <source>
        <dbReference type="Proteomes" id="UP000321571"/>
    </source>
</evidence>
<feature type="region of interest" description="Disordered" evidence="1">
    <location>
        <begin position="33"/>
        <end position="149"/>
    </location>
</feature>
<dbReference type="AlphaFoldDB" id="A0A5C8NHD5"/>
<keyword evidence="3" id="KW-0732">Signal</keyword>
<keyword evidence="2" id="KW-1133">Transmembrane helix</keyword>
<dbReference type="EMBL" id="VDUX01000003">
    <property type="protein sequence ID" value="TXL61219.1"/>
    <property type="molecule type" value="Genomic_DNA"/>
</dbReference>
<keyword evidence="2" id="KW-0812">Transmembrane</keyword>
<evidence type="ECO:0000256" key="1">
    <source>
        <dbReference type="SAM" id="MobiDB-lite"/>
    </source>
</evidence>
<keyword evidence="5" id="KW-1185">Reference proteome</keyword>
<reference evidence="4 5" key="1">
    <citation type="submission" date="2019-06" db="EMBL/GenBank/DDBJ databases">
        <title>Aeromicrobium sp. nov., isolated from a maize field.</title>
        <authorList>
            <person name="Lin S.-Y."/>
            <person name="Tsai C.-F."/>
            <person name="Young C.-C."/>
        </authorList>
    </citation>
    <scope>NUCLEOTIDE SEQUENCE [LARGE SCALE GENOMIC DNA]</scope>
    <source>
        <strain evidence="4 5">CC-CFT486</strain>
    </source>
</reference>
<evidence type="ECO:0000256" key="3">
    <source>
        <dbReference type="SAM" id="SignalP"/>
    </source>
</evidence>
<sequence length="181" mass="18101">MNSTITKLAIAAPLATIGLALVPAAAMAEVPGPVVIGQPAPGPQDGPKDKAPVPQPGPQDGPKDKAPVPQPGPQDGPDDKDGPKTDPVDPDGPGGVITNPQPCPTHGVDCDGKDDPEDGDEPTGEDRDDVGTVSLPKRIDAGEASATEQGDDLELGWLIAGGALVTASGAALAVRARRRTA</sequence>